<protein>
    <submittedName>
        <fullName evidence="2">Transmembrane protein 14C</fullName>
    </submittedName>
</protein>
<evidence type="ECO:0000256" key="1">
    <source>
        <dbReference type="SAM" id="Phobius"/>
    </source>
</evidence>
<keyword evidence="1" id="KW-0472">Membrane</keyword>
<proteinExistence type="predicted"/>
<evidence type="ECO:0000313" key="3">
    <source>
        <dbReference type="Proteomes" id="UP000503349"/>
    </source>
</evidence>
<reference evidence="3" key="2">
    <citation type="submission" date="2019-02" db="EMBL/GenBank/DDBJ databases">
        <title>Opniocepnalus argus Var Kimnra genome.</title>
        <authorList>
            <person name="Zhou C."/>
            <person name="Xiao S."/>
        </authorList>
    </citation>
    <scope>NUCLEOTIDE SEQUENCE [LARGE SCALE GENOMIC DNA]</scope>
</reference>
<feature type="transmembrane region" description="Helical" evidence="1">
    <location>
        <begin position="6"/>
        <end position="23"/>
    </location>
</feature>
<keyword evidence="3" id="KW-1185">Reference proteome</keyword>
<dbReference type="AlphaFoldDB" id="A0A6G1Q8P4"/>
<dbReference type="InterPro" id="IPR044890">
    <property type="entry name" value="TMEM14_sf"/>
</dbReference>
<keyword evidence="1" id="KW-1133">Transmembrane helix</keyword>
<evidence type="ECO:0000313" key="2">
    <source>
        <dbReference type="EMBL" id="KAF3698703.1"/>
    </source>
</evidence>
<organism evidence="2 3">
    <name type="scientific">Channa argus</name>
    <name type="common">Northern snakehead</name>
    <name type="synonym">Ophicephalus argus</name>
    <dbReference type="NCBI Taxonomy" id="215402"/>
    <lineage>
        <taxon>Eukaryota</taxon>
        <taxon>Metazoa</taxon>
        <taxon>Chordata</taxon>
        <taxon>Craniata</taxon>
        <taxon>Vertebrata</taxon>
        <taxon>Euteleostomi</taxon>
        <taxon>Actinopterygii</taxon>
        <taxon>Neopterygii</taxon>
        <taxon>Teleostei</taxon>
        <taxon>Neoteleostei</taxon>
        <taxon>Acanthomorphata</taxon>
        <taxon>Anabantaria</taxon>
        <taxon>Anabantiformes</taxon>
        <taxon>Channoidei</taxon>
        <taxon>Channidae</taxon>
        <taxon>Channa</taxon>
    </lineage>
</organism>
<sequence>MAVDWVGFGYAALVSAGGIIGYVKAGRLASSAMIGPFISKPSQWRLDDTVIIDNRSIDQHSPPATVPSFPSASHQALVTTISTSRTAVLSTSN</sequence>
<accession>A0A6G1Q8P4</accession>
<reference evidence="2 3" key="1">
    <citation type="submission" date="2019-02" db="EMBL/GenBank/DDBJ databases">
        <title>Opniocepnalus argus genome.</title>
        <authorList>
            <person name="Zhou C."/>
            <person name="Xiao S."/>
        </authorList>
    </citation>
    <scope>NUCLEOTIDE SEQUENCE [LARGE SCALE GENOMIC DNA]</scope>
    <source>
        <strain evidence="2">OARG1902GOOAL</strain>
        <tissue evidence="2">Muscle</tissue>
    </source>
</reference>
<gene>
    <name evidence="2" type="ORF">EXN66_Car014390</name>
</gene>
<dbReference type="Proteomes" id="UP000503349">
    <property type="component" value="Chromosome 14"/>
</dbReference>
<keyword evidence="1 2" id="KW-0812">Transmembrane</keyword>
<dbReference type="Gene3D" id="1.10.10.1740">
    <property type="entry name" value="Transmembrane protein 14-like"/>
    <property type="match status" value="1"/>
</dbReference>
<name>A0A6G1Q8P4_CHAAH</name>
<dbReference type="EMBL" id="CM015725">
    <property type="protein sequence ID" value="KAF3698703.1"/>
    <property type="molecule type" value="Genomic_DNA"/>
</dbReference>